<dbReference type="Pfam" id="PF00535">
    <property type="entry name" value="Glycos_transf_2"/>
    <property type="match status" value="1"/>
</dbReference>
<dbReference type="PANTHER" id="PTHR43685">
    <property type="entry name" value="GLYCOSYLTRANSFERASE"/>
    <property type="match status" value="1"/>
</dbReference>
<accession>N1VQA0</accession>
<dbReference type="OrthoDB" id="305760at2"/>
<evidence type="ECO:0000313" key="3">
    <source>
        <dbReference type="Proteomes" id="UP000012371"/>
    </source>
</evidence>
<gene>
    <name evidence="2" type="ORF">LEP1GSC203_1574</name>
</gene>
<reference evidence="2" key="1">
    <citation type="submission" date="2013-03" db="EMBL/GenBank/DDBJ databases">
        <authorList>
            <person name="Harkins D.M."/>
            <person name="Durkin A.S."/>
            <person name="Brinkac L.M."/>
            <person name="Haft D.H."/>
            <person name="Selengut J.D."/>
            <person name="Sanka R."/>
            <person name="DePew J."/>
            <person name="Purushe J."/>
            <person name="Hartskeerl R.A."/>
            <person name="Ahmed A."/>
            <person name="van der Linden H."/>
            <person name="Goris M.G.A."/>
            <person name="Vinetz J.M."/>
            <person name="Sutton G.G."/>
            <person name="Nierman W.C."/>
            <person name="Fouts D.E."/>
        </authorList>
    </citation>
    <scope>NUCLEOTIDE SEQUENCE [LARGE SCALE GENOMIC DNA]</scope>
    <source>
        <strain evidence="2">LT 11-33</strain>
    </source>
</reference>
<dbReference type="EMBL" id="AOGW02000010">
    <property type="protein sequence ID" value="EMY61859.1"/>
    <property type="molecule type" value="Genomic_DNA"/>
</dbReference>
<feature type="domain" description="Glycosyltransferase 2-like" evidence="1">
    <location>
        <begin position="7"/>
        <end position="143"/>
    </location>
</feature>
<dbReference type="STRING" id="1257025.LEP1GSC203_1574"/>
<name>N1VQA0_9LEPT</name>
<dbReference type="InterPro" id="IPR050834">
    <property type="entry name" value="Glycosyltransf_2"/>
</dbReference>
<dbReference type="InterPro" id="IPR001173">
    <property type="entry name" value="Glyco_trans_2-like"/>
</dbReference>
<evidence type="ECO:0000259" key="1">
    <source>
        <dbReference type="Pfam" id="PF00535"/>
    </source>
</evidence>
<dbReference type="SUPFAM" id="SSF53448">
    <property type="entry name" value="Nucleotide-diphospho-sugar transferases"/>
    <property type="match status" value="1"/>
</dbReference>
<dbReference type="AlphaFoldDB" id="N1VQA0"/>
<dbReference type="Proteomes" id="UP000012371">
    <property type="component" value="Unassembled WGS sequence"/>
</dbReference>
<dbReference type="RefSeq" id="WP_002974543.1">
    <property type="nucleotide sequence ID" value="NZ_AOGW02000010.1"/>
</dbReference>
<sequence>MDRPLISIILPTFNRRLVVERAIESVINQTYPHWELHIIDDGSRDGTWMHLLSKLPGWKGKLTSFGRNQKSIQVHQTEHRGVSEARNFGIKKAEGEWIAFLDSDDTWSPEKLNKQMEFHKNYPEFLFSQTKEVWNKKGNLLEPKGKYQKISGNFLKESLDLCMVTCSSFFSNKQALDQMGQFRTELPVCEDYDLWNRILLTGHSIGLLSENLMVRYGGHDDQLSNQYQALERFRLYSLLLTREEFVQKGKWEELPAESKTLVQKAILSRGETIILGRTKRGKETKWIENLMEDFQSEKTIAKTDLLFLLDDLSF</sequence>
<evidence type="ECO:0000313" key="2">
    <source>
        <dbReference type="EMBL" id="EMY61859.1"/>
    </source>
</evidence>
<keyword evidence="3" id="KW-1185">Reference proteome</keyword>
<dbReference type="GO" id="GO:0016740">
    <property type="term" value="F:transferase activity"/>
    <property type="evidence" value="ECO:0007669"/>
    <property type="project" value="UniProtKB-KW"/>
</dbReference>
<organism evidence="2 3">
    <name type="scientific">Leptospira terpstrae serovar Hualin str. LT 11-33 = ATCC 700639</name>
    <dbReference type="NCBI Taxonomy" id="1257025"/>
    <lineage>
        <taxon>Bacteria</taxon>
        <taxon>Pseudomonadati</taxon>
        <taxon>Spirochaetota</taxon>
        <taxon>Spirochaetia</taxon>
        <taxon>Leptospirales</taxon>
        <taxon>Leptospiraceae</taxon>
        <taxon>Leptospira</taxon>
    </lineage>
</organism>
<dbReference type="InterPro" id="IPR029044">
    <property type="entry name" value="Nucleotide-diphossugar_trans"/>
</dbReference>
<dbReference type="Gene3D" id="3.90.550.10">
    <property type="entry name" value="Spore Coat Polysaccharide Biosynthesis Protein SpsA, Chain A"/>
    <property type="match status" value="1"/>
</dbReference>
<protein>
    <submittedName>
        <fullName evidence="2">Glycosyltransferase-like protein, family 2</fullName>
    </submittedName>
</protein>
<comment type="caution">
    <text evidence="2">The sequence shown here is derived from an EMBL/GenBank/DDBJ whole genome shotgun (WGS) entry which is preliminary data.</text>
</comment>
<proteinExistence type="predicted"/>
<dbReference type="PANTHER" id="PTHR43685:SF2">
    <property type="entry name" value="GLYCOSYLTRANSFERASE 2-LIKE DOMAIN-CONTAINING PROTEIN"/>
    <property type="match status" value="1"/>
</dbReference>